<evidence type="ECO:0000256" key="4">
    <source>
        <dbReference type="PROSITE-ProRule" id="PRU00035"/>
    </source>
</evidence>
<dbReference type="Proteomes" id="UP000008983">
    <property type="component" value="Unassembled WGS sequence"/>
</dbReference>
<protein>
    <recommendedName>
        <fullName evidence="6">Bromo domain-containing protein</fullName>
    </recommendedName>
</protein>
<evidence type="ECO:0000256" key="3">
    <source>
        <dbReference type="ARBA" id="ARBA00023163"/>
    </source>
</evidence>
<keyword evidence="2 4" id="KW-0103">Bromodomain</keyword>
<dbReference type="Gene3D" id="1.20.1270.220">
    <property type="match status" value="1"/>
</dbReference>
<evidence type="ECO:0000256" key="2">
    <source>
        <dbReference type="ARBA" id="ARBA00023117"/>
    </source>
</evidence>
<keyword evidence="3" id="KW-0804">Transcription</keyword>
<reference evidence="7 8" key="1">
    <citation type="submission" date="2011-07" db="EMBL/GenBank/DDBJ databases">
        <authorList>
            <person name="Coyne R."/>
            <person name="Brami D."/>
            <person name="Johnson J."/>
            <person name="Hostetler J."/>
            <person name="Hannick L."/>
            <person name="Clark T."/>
            <person name="Cassidy-Hanley D."/>
            <person name="Inman J."/>
        </authorList>
    </citation>
    <scope>NUCLEOTIDE SEQUENCE [LARGE SCALE GENOMIC DNA]</scope>
    <source>
        <strain evidence="7 8">G5</strain>
    </source>
</reference>
<dbReference type="InterPro" id="IPR036427">
    <property type="entry name" value="Bromodomain-like_sf"/>
</dbReference>
<gene>
    <name evidence="7" type="ORF">IMG5_104550</name>
</gene>
<keyword evidence="8" id="KW-1185">Reference proteome</keyword>
<dbReference type="PANTHER" id="PTHR45926">
    <property type="entry name" value="OSJNBA0053K19.4 PROTEIN"/>
    <property type="match status" value="1"/>
</dbReference>
<organism evidence="7 8">
    <name type="scientific">Ichthyophthirius multifiliis</name>
    <name type="common">White spot disease agent</name>
    <name type="synonym">Ich</name>
    <dbReference type="NCBI Taxonomy" id="5932"/>
    <lineage>
        <taxon>Eukaryota</taxon>
        <taxon>Sar</taxon>
        <taxon>Alveolata</taxon>
        <taxon>Ciliophora</taxon>
        <taxon>Intramacronucleata</taxon>
        <taxon>Oligohymenophorea</taxon>
        <taxon>Hymenostomatida</taxon>
        <taxon>Ophryoglenina</taxon>
        <taxon>Ichthyophthirius</taxon>
    </lineage>
</organism>
<name>G0QSY0_ICHMU</name>
<dbReference type="EMBL" id="GL983832">
    <property type="protein sequence ID" value="EGR31679.1"/>
    <property type="molecule type" value="Genomic_DNA"/>
</dbReference>
<evidence type="ECO:0000256" key="5">
    <source>
        <dbReference type="SAM" id="Phobius"/>
    </source>
</evidence>
<dbReference type="Gene3D" id="1.20.920.10">
    <property type="entry name" value="Bromodomain-like"/>
    <property type="match status" value="1"/>
</dbReference>
<dbReference type="InParanoid" id="G0QSY0"/>
<keyword evidence="5" id="KW-1133">Transmembrane helix</keyword>
<accession>G0QSY0</accession>
<evidence type="ECO:0000313" key="8">
    <source>
        <dbReference type="Proteomes" id="UP000008983"/>
    </source>
</evidence>
<dbReference type="PRINTS" id="PR00503">
    <property type="entry name" value="BROMODOMAIN"/>
</dbReference>
<dbReference type="AlphaFoldDB" id="G0QSY0"/>
<evidence type="ECO:0000259" key="6">
    <source>
        <dbReference type="PROSITE" id="PS50014"/>
    </source>
</evidence>
<keyword evidence="1" id="KW-0805">Transcription regulation</keyword>
<dbReference type="InterPro" id="IPR038336">
    <property type="entry name" value="NET_sf"/>
</dbReference>
<dbReference type="PROSITE" id="PS50014">
    <property type="entry name" value="BROMODOMAIN_2"/>
    <property type="match status" value="1"/>
</dbReference>
<keyword evidence="5" id="KW-0812">Transmembrane</keyword>
<sequence length="379" mass="46380">MQKNKKFAYFFLQNSKKKKTDYRIKTKKYRNNIVNVNIRFIFKIKFVNKKKEYNYYKIKINRNTTIGKEESKKLNQMTNQLFSNSDSSEFRQPVDWQGLQLIDYPTIIKNPMDLGKVRDKLKENEYVYVEECLDDIQLIWDNCKNYNAQGSWIFKLAEKLEKYFRNMIKNYLPSIQFQAQIMIINQQNVLQEQMTQIEESQIITQQEKLQISQKIKQLPNQQLGIIVNIIQNNCMQAFKDSDKEQCQIHVNLIDYETFKKINQQIIFILLYFIIYLKYQGKWIYGIYLTNKLKRKQKLCEKKKKKLKQFLKIKCYYFIFYEKKKKKTINFAFQYKKYQIYYFILSIHSKNYFLIKKKSISIFFCRLSFNKQDFFQKIQQ</sequence>
<dbReference type="SMART" id="SM00297">
    <property type="entry name" value="BROMO"/>
    <property type="match status" value="1"/>
</dbReference>
<dbReference type="STRING" id="857967.G0QSY0"/>
<feature type="domain" description="Bromo" evidence="6">
    <location>
        <begin position="82"/>
        <end position="154"/>
    </location>
</feature>
<dbReference type="InterPro" id="IPR001487">
    <property type="entry name" value="Bromodomain"/>
</dbReference>
<dbReference type="GeneID" id="14907825"/>
<keyword evidence="5" id="KW-0472">Membrane</keyword>
<feature type="transmembrane region" description="Helical" evidence="5">
    <location>
        <begin position="265"/>
        <end position="287"/>
    </location>
</feature>
<dbReference type="InterPro" id="IPR027353">
    <property type="entry name" value="NET_dom"/>
</dbReference>
<proteinExistence type="predicted"/>
<dbReference type="Pfam" id="PF00439">
    <property type="entry name" value="Bromodomain"/>
    <property type="match status" value="1"/>
</dbReference>
<dbReference type="RefSeq" id="XP_004035165.1">
    <property type="nucleotide sequence ID" value="XM_004035117.1"/>
</dbReference>
<evidence type="ECO:0000313" key="7">
    <source>
        <dbReference type="EMBL" id="EGR31679.1"/>
    </source>
</evidence>
<dbReference type="OrthoDB" id="310978at2759"/>
<dbReference type="eggNOG" id="KOG1474">
    <property type="taxonomic scope" value="Eukaryota"/>
</dbReference>
<dbReference type="SUPFAM" id="SSF47370">
    <property type="entry name" value="Bromodomain"/>
    <property type="match status" value="1"/>
</dbReference>
<dbReference type="Pfam" id="PF17035">
    <property type="entry name" value="BET"/>
    <property type="match status" value="1"/>
</dbReference>
<evidence type="ECO:0000256" key="1">
    <source>
        <dbReference type="ARBA" id="ARBA00023015"/>
    </source>
</evidence>